<evidence type="ECO:0000259" key="1">
    <source>
        <dbReference type="Pfam" id="PF21805"/>
    </source>
</evidence>
<dbReference type="AlphaFoldDB" id="A0A4P7IIF9"/>
<keyword evidence="2" id="KW-0540">Nuclease</keyword>
<accession>A0A4P7IIF9</accession>
<gene>
    <name evidence="2" type="ORF">EXE58_17940</name>
</gene>
<reference evidence="2 3" key="1">
    <citation type="submission" date="2019-03" db="EMBL/GenBank/DDBJ databases">
        <title>Three New Species of Nocardioides, Nocardioides euryhalodurans sp. nov., Nocardioides seonyuensis sp. nov. and Nocardioides eburneoflavus sp. nov. Iolated from Soil.</title>
        <authorList>
            <person name="Roh S.G."/>
            <person name="Lee C."/>
            <person name="Kim M.-K."/>
            <person name="Kim S.B."/>
        </authorList>
    </citation>
    <scope>NUCLEOTIDE SEQUENCE [LARGE SCALE GENOMIC DNA]</scope>
    <source>
        <strain evidence="2 3">MMS17-SY207-3</strain>
    </source>
</reference>
<dbReference type="EMBL" id="CP038436">
    <property type="protein sequence ID" value="QBX57125.1"/>
    <property type="molecule type" value="Genomic_DNA"/>
</dbReference>
<dbReference type="OrthoDB" id="166981at2"/>
<organism evidence="2 3">
    <name type="scientific">Nocardioides seonyuensis</name>
    <dbReference type="NCBI Taxonomy" id="2518371"/>
    <lineage>
        <taxon>Bacteria</taxon>
        <taxon>Bacillati</taxon>
        <taxon>Actinomycetota</taxon>
        <taxon>Actinomycetes</taxon>
        <taxon>Propionibacteriales</taxon>
        <taxon>Nocardioidaceae</taxon>
        <taxon>Nocardioides</taxon>
    </lineage>
</organism>
<keyword evidence="2" id="KW-0269">Exonuclease</keyword>
<dbReference type="Proteomes" id="UP000294853">
    <property type="component" value="Chromosome"/>
</dbReference>
<proteinExistence type="predicted"/>
<sequence>MAVEPSDYFELSMGELREVARFAVQGAQEVLGTFESVCPGDRRPRAAVEAAWEFANGAARSNLQRARAVDAHRAARNAPTEAAKHAANAAGDAASAAYLHPFAKADQLRHILGADAHAAYSEELRTGDPALAAHRIACAVSRATPRLVEVLRRYPRAPAGSRRVGILMKSLDDELRTDEALPRRGTPGAV</sequence>
<name>A0A4P7IIF9_9ACTN</name>
<protein>
    <submittedName>
        <fullName evidence="2">Exonuclease SbcC</fullName>
    </submittedName>
</protein>
<keyword evidence="3" id="KW-1185">Reference proteome</keyword>
<dbReference type="Pfam" id="PF21805">
    <property type="entry name" value="Imm5_like"/>
    <property type="match status" value="1"/>
</dbReference>
<feature type="domain" description="Imm-5-like" evidence="1">
    <location>
        <begin position="17"/>
        <end position="98"/>
    </location>
</feature>
<evidence type="ECO:0000313" key="2">
    <source>
        <dbReference type="EMBL" id="QBX57125.1"/>
    </source>
</evidence>
<evidence type="ECO:0000313" key="3">
    <source>
        <dbReference type="Proteomes" id="UP000294853"/>
    </source>
</evidence>
<keyword evidence="2" id="KW-0378">Hydrolase</keyword>
<dbReference type="KEGG" id="nsn:EXE58_17940"/>
<dbReference type="GO" id="GO:0004527">
    <property type="term" value="F:exonuclease activity"/>
    <property type="evidence" value="ECO:0007669"/>
    <property type="project" value="UniProtKB-KW"/>
</dbReference>
<dbReference type="InterPro" id="IPR048667">
    <property type="entry name" value="Imm5-like"/>
</dbReference>
<dbReference type="RefSeq" id="WP_135269110.1">
    <property type="nucleotide sequence ID" value="NZ_CP038436.1"/>
</dbReference>